<comment type="caution">
    <text evidence="5">The sequence shown here is derived from an EMBL/GenBank/DDBJ whole genome shotgun (WGS) entry which is preliminary data.</text>
</comment>
<protein>
    <submittedName>
        <fullName evidence="5">Haloacid dehalogenase-like hydrolase</fullName>
    </submittedName>
</protein>
<evidence type="ECO:0000256" key="4">
    <source>
        <dbReference type="ARBA" id="ARBA00022842"/>
    </source>
</evidence>
<dbReference type="NCBIfam" id="TIGR01488">
    <property type="entry name" value="HAD-SF-IB"/>
    <property type="match status" value="1"/>
</dbReference>
<proteinExistence type="inferred from homology"/>
<dbReference type="GO" id="GO:0016787">
    <property type="term" value="F:hydrolase activity"/>
    <property type="evidence" value="ECO:0007669"/>
    <property type="project" value="UniProtKB-KW"/>
</dbReference>
<dbReference type="EMBL" id="VDUW01000004">
    <property type="protein sequence ID" value="TXL65158.1"/>
    <property type="molecule type" value="Genomic_DNA"/>
</dbReference>
<sequence length="226" mass="25939">MAIVTVDFDGTLFQGNSFNVMFKAGQREFTYKQWRTVYGNLTKAAFLGTVKGKQAFRHQFFKGFAKTFKGKTEEELDYFFETLVELGEKDVHYDLLEKVKDHQAKGDEIILLSGALKPFLKAFIKKLGLDVHIIGTELMYYPNKICTGEIGPIVNGDEKVKKVKEWIFHNKKKGYLPQADQQMIWAYADSESDIPLLEFVHYPVVVNPKADLKTVAFQRKWPILAS</sequence>
<dbReference type="PANTHER" id="PTHR43344:SF13">
    <property type="entry name" value="PHOSPHATASE RV3661-RELATED"/>
    <property type="match status" value="1"/>
</dbReference>
<dbReference type="Pfam" id="PF12710">
    <property type="entry name" value="HAD"/>
    <property type="match status" value="1"/>
</dbReference>
<dbReference type="Gene3D" id="3.40.50.1000">
    <property type="entry name" value="HAD superfamily/HAD-like"/>
    <property type="match status" value="1"/>
</dbReference>
<dbReference type="InterPro" id="IPR023214">
    <property type="entry name" value="HAD_sf"/>
</dbReference>
<organism evidence="5 6">
    <name type="scientific">Cerasibacillus terrae</name>
    <dbReference type="NCBI Taxonomy" id="2498845"/>
    <lineage>
        <taxon>Bacteria</taxon>
        <taxon>Bacillati</taxon>
        <taxon>Bacillota</taxon>
        <taxon>Bacilli</taxon>
        <taxon>Bacillales</taxon>
        <taxon>Bacillaceae</taxon>
        <taxon>Cerasibacillus</taxon>
    </lineage>
</organism>
<dbReference type="PANTHER" id="PTHR43344">
    <property type="entry name" value="PHOSPHOSERINE PHOSPHATASE"/>
    <property type="match status" value="1"/>
</dbReference>
<dbReference type="InterPro" id="IPR050582">
    <property type="entry name" value="HAD-like_SerB"/>
</dbReference>
<dbReference type="Gene3D" id="1.20.1440.100">
    <property type="entry name" value="SG protein - dephosphorylation function"/>
    <property type="match status" value="1"/>
</dbReference>
<accession>A0A5C8NVD0</accession>
<evidence type="ECO:0000256" key="3">
    <source>
        <dbReference type="ARBA" id="ARBA00022801"/>
    </source>
</evidence>
<dbReference type="OrthoDB" id="9794212at2"/>
<evidence type="ECO:0000256" key="2">
    <source>
        <dbReference type="ARBA" id="ARBA00022723"/>
    </source>
</evidence>
<comment type="similarity">
    <text evidence="1">Belongs to the HAD-like hydrolase superfamily. SerB family.</text>
</comment>
<dbReference type="GO" id="GO:0046872">
    <property type="term" value="F:metal ion binding"/>
    <property type="evidence" value="ECO:0007669"/>
    <property type="project" value="UniProtKB-KW"/>
</dbReference>
<dbReference type="AlphaFoldDB" id="A0A5C8NVD0"/>
<dbReference type="InterPro" id="IPR036412">
    <property type="entry name" value="HAD-like_sf"/>
</dbReference>
<dbReference type="SUPFAM" id="SSF56784">
    <property type="entry name" value="HAD-like"/>
    <property type="match status" value="1"/>
</dbReference>
<name>A0A5C8NVD0_9BACI</name>
<dbReference type="Proteomes" id="UP000321574">
    <property type="component" value="Unassembled WGS sequence"/>
</dbReference>
<gene>
    <name evidence="5" type="ORF">FHP05_08465</name>
</gene>
<evidence type="ECO:0000313" key="6">
    <source>
        <dbReference type="Proteomes" id="UP000321574"/>
    </source>
</evidence>
<keyword evidence="2" id="KW-0479">Metal-binding</keyword>
<evidence type="ECO:0000256" key="1">
    <source>
        <dbReference type="ARBA" id="ARBA00009184"/>
    </source>
</evidence>
<dbReference type="RefSeq" id="WP_147667038.1">
    <property type="nucleotide sequence ID" value="NZ_VDUW01000004.1"/>
</dbReference>
<reference evidence="5 6" key="1">
    <citation type="submission" date="2019-06" db="EMBL/GenBank/DDBJ databases">
        <title>Cerasibacillus sp. nov., isolated from maize field.</title>
        <authorList>
            <person name="Lin S.-Y."/>
            <person name="Tsai C.-F."/>
            <person name="Young C.-C."/>
        </authorList>
    </citation>
    <scope>NUCLEOTIDE SEQUENCE [LARGE SCALE GENOMIC DNA]</scope>
    <source>
        <strain evidence="5 6">CC-CFT480</strain>
    </source>
</reference>
<keyword evidence="3 5" id="KW-0378">Hydrolase</keyword>
<keyword evidence="6" id="KW-1185">Reference proteome</keyword>
<keyword evidence="4" id="KW-0460">Magnesium</keyword>
<evidence type="ECO:0000313" key="5">
    <source>
        <dbReference type="EMBL" id="TXL65158.1"/>
    </source>
</evidence>